<dbReference type="InterPro" id="IPR016187">
    <property type="entry name" value="CTDL_fold"/>
</dbReference>
<dbReference type="Gene3D" id="3.10.100.10">
    <property type="entry name" value="Mannose-Binding Protein A, subunit A"/>
    <property type="match status" value="1"/>
</dbReference>
<evidence type="ECO:0000313" key="3">
    <source>
        <dbReference type="Proteomes" id="UP001497623"/>
    </source>
</evidence>
<dbReference type="SUPFAM" id="SSF56436">
    <property type="entry name" value="C-type lectin-like"/>
    <property type="match status" value="1"/>
</dbReference>
<proteinExistence type="predicted"/>
<dbReference type="InterPro" id="IPR016186">
    <property type="entry name" value="C-type_lectin-like/link_sf"/>
</dbReference>
<protein>
    <recommendedName>
        <fullName evidence="1">C-type lectin domain-containing protein</fullName>
    </recommendedName>
</protein>
<accession>A0AAV2RE90</accession>
<evidence type="ECO:0000313" key="2">
    <source>
        <dbReference type="EMBL" id="CAL4121234.1"/>
    </source>
</evidence>
<keyword evidence="3" id="KW-1185">Reference proteome</keyword>
<feature type="non-terminal residue" evidence="2">
    <location>
        <position position="117"/>
    </location>
</feature>
<sequence length="117" mass="12812">MFSDRYRSWSEAKTKCEQEGYILAQPEEAIAVSLRQHLYEAHGDGFAWLGAQGDGSKFVYAHGGLALDNASPLWRSGHPGSRVGDEMCLQLMVGGSLHSAEPYFTNPCLATFNALCE</sequence>
<feature type="domain" description="C-type lectin" evidence="1">
    <location>
        <begin position="1"/>
        <end position="117"/>
    </location>
</feature>
<name>A0AAV2RE90_MEGNR</name>
<evidence type="ECO:0000259" key="1">
    <source>
        <dbReference type="PROSITE" id="PS50041"/>
    </source>
</evidence>
<dbReference type="EMBL" id="CAXKWB010018829">
    <property type="protein sequence ID" value="CAL4121234.1"/>
    <property type="molecule type" value="Genomic_DNA"/>
</dbReference>
<gene>
    <name evidence="2" type="ORF">MNOR_LOCUS22405</name>
</gene>
<comment type="caution">
    <text evidence="2">The sequence shown here is derived from an EMBL/GenBank/DDBJ whole genome shotgun (WGS) entry which is preliminary data.</text>
</comment>
<dbReference type="AlphaFoldDB" id="A0AAV2RE90"/>
<dbReference type="PROSITE" id="PS50041">
    <property type="entry name" value="C_TYPE_LECTIN_2"/>
    <property type="match status" value="1"/>
</dbReference>
<dbReference type="InterPro" id="IPR001304">
    <property type="entry name" value="C-type_lectin-like"/>
</dbReference>
<dbReference type="Proteomes" id="UP001497623">
    <property type="component" value="Unassembled WGS sequence"/>
</dbReference>
<organism evidence="2 3">
    <name type="scientific">Meganyctiphanes norvegica</name>
    <name type="common">Northern krill</name>
    <name type="synonym">Thysanopoda norvegica</name>
    <dbReference type="NCBI Taxonomy" id="48144"/>
    <lineage>
        <taxon>Eukaryota</taxon>
        <taxon>Metazoa</taxon>
        <taxon>Ecdysozoa</taxon>
        <taxon>Arthropoda</taxon>
        <taxon>Crustacea</taxon>
        <taxon>Multicrustacea</taxon>
        <taxon>Malacostraca</taxon>
        <taxon>Eumalacostraca</taxon>
        <taxon>Eucarida</taxon>
        <taxon>Euphausiacea</taxon>
        <taxon>Euphausiidae</taxon>
        <taxon>Meganyctiphanes</taxon>
    </lineage>
</organism>
<dbReference type="CDD" id="cd00037">
    <property type="entry name" value="CLECT"/>
    <property type="match status" value="1"/>
</dbReference>
<reference evidence="2 3" key="1">
    <citation type="submission" date="2024-05" db="EMBL/GenBank/DDBJ databases">
        <authorList>
            <person name="Wallberg A."/>
        </authorList>
    </citation>
    <scope>NUCLEOTIDE SEQUENCE [LARGE SCALE GENOMIC DNA]</scope>
</reference>